<name>A0A4P9X3B3_9FUNG</name>
<dbReference type="EMBL" id="ML014280">
    <property type="protein sequence ID" value="RKO99509.1"/>
    <property type="molecule type" value="Genomic_DNA"/>
</dbReference>
<protein>
    <recommendedName>
        <fullName evidence="7">TM7S3/TM198-like domain-containing protein</fullName>
    </recommendedName>
</protein>
<feature type="transmembrane region" description="Helical" evidence="5">
    <location>
        <begin position="160"/>
        <end position="177"/>
    </location>
</feature>
<evidence type="ECO:0000313" key="9">
    <source>
        <dbReference type="Proteomes" id="UP000274922"/>
    </source>
</evidence>
<feature type="transmembrane region" description="Helical" evidence="5">
    <location>
        <begin position="68"/>
        <end position="89"/>
    </location>
</feature>
<keyword evidence="9" id="KW-1185">Reference proteome</keyword>
<feature type="transmembrane region" description="Helical" evidence="5">
    <location>
        <begin position="131"/>
        <end position="148"/>
    </location>
</feature>
<comment type="subcellular location">
    <subcellularLocation>
        <location evidence="1">Membrane</location>
        <topology evidence="1">Multi-pass membrane protein</topology>
    </subcellularLocation>
</comment>
<evidence type="ECO:0000256" key="1">
    <source>
        <dbReference type="ARBA" id="ARBA00004141"/>
    </source>
</evidence>
<keyword evidence="2 5" id="KW-0812">Transmembrane</keyword>
<feature type="domain" description="TM7S3/TM198-like" evidence="7">
    <location>
        <begin position="48"/>
        <end position="248"/>
    </location>
</feature>
<feature type="chain" id="PRO_5020675719" description="TM7S3/TM198-like domain-containing protein" evidence="6">
    <location>
        <begin position="22"/>
        <end position="266"/>
    </location>
</feature>
<evidence type="ECO:0000313" key="8">
    <source>
        <dbReference type="EMBL" id="RKO99509.1"/>
    </source>
</evidence>
<dbReference type="Pfam" id="PF13886">
    <property type="entry name" value="TM7S3_TM198"/>
    <property type="match status" value="1"/>
</dbReference>
<dbReference type="GO" id="GO:0016020">
    <property type="term" value="C:membrane"/>
    <property type="evidence" value="ECO:0007669"/>
    <property type="project" value="UniProtKB-SubCell"/>
</dbReference>
<gene>
    <name evidence="8" type="ORF">CXG81DRAFT_27748</name>
</gene>
<evidence type="ECO:0000256" key="3">
    <source>
        <dbReference type="ARBA" id="ARBA00022989"/>
    </source>
</evidence>
<dbReference type="STRING" id="1555241.A0A4P9X3B3"/>
<sequence length="266" mass="29107">MAWTAACLALASSLAPQPVDAVPSPLSYITIGFKKVAVKRHWDTILYGIITLIAGILYAAYGSMNHRVMGFIAGWALLDFIVLSTMYGLEPEIGYTYKGKQRDVAYFMAFLWVGVFGGLVTMRFKSLGRTVAPALGGLCCGLWLTSWFAKGMMPIPNQRMFFYVVVSFLPVLLTHFWQQPVLIAMTAAAGGYAVSIALDLFIGANLEPGLVVFLRASSLTTTSYKPRTAGYICLGIGAAVAVTGMVIQSIWFRRLGVWKRLDYEAL</sequence>
<feature type="transmembrane region" description="Helical" evidence="5">
    <location>
        <begin position="45"/>
        <end position="61"/>
    </location>
</feature>
<evidence type="ECO:0000256" key="5">
    <source>
        <dbReference type="SAM" id="Phobius"/>
    </source>
</evidence>
<dbReference type="InterPro" id="IPR025256">
    <property type="entry name" value="TM7S3/TM198-like_dom"/>
</dbReference>
<feature type="transmembrane region" description="Helical" evidence="5">
    <location>
        <begin position="104"/>
        <end position="124"/>
    </location>
</feature>
<accession>A0A4P9X3B3</accession>
<feature type="transmembrane region" description="Helical" evidence="5">
    <location>
        <begin position="229"/>
        <end position="252"/>
    </location>
</feature>
<evidence type="ECO:0000256" key="4">
    <source>
        <dbReference type="ARBA" id="ARBA00023136"/>
    </source>
</evidence>
<keyword evidence="4 5" id="KW-0472">Membrane</keyword>
<feature type="signal peptide" evidence="6">
    <location>
        <begin position="1"/>
        <end position="21"/>
    </location>
</feature>
<evidence type="ECO:0000256" key="2">
    <source>
        <dbReference type="ARBA" id="ARBA00022692"/>
    </source>
</evidence>
<reference evidence="9" key="1">
    <citation type="journal article" date="2018" name="Nat. Microbiol.">
        <title>Leveraging single-cell genomics to expand the fungal tree of life.</title>
        <authorList>
            <person name="Ahrendt S.R."/>
            <person name="Quandt C.A."/>
            <person name="Ciobanu D."/>
            <person name="Clum A."/>
            <person name="Salamov A."/>
            <person name="Andreopoulos B."/>
            <person name="Cheng J.F."/>
            <person name="Woyke T."/>
            <person name="Pelin A."/>
            <person name="Henrissat B."/>
            <person name="Reynolds N.K."/>
            <person name="Benny G.L."/>
            <person name="Smith M.E."/>
            <person name="James T.Y."/>
            <person name="Grigoriev I.V."/>
        </authorList>
    </citation>
    <scope>NUCLEOTIDE SEQUENCE [LARGE SCALE GENOMIC DNA]</scope>
    <source>
        <strain evidence="9">ATCC 52028</strain>
    </source>
</reference>
<proteinExistence type="predicted"/>
<organism evidence="8 9">
    <name type="scientific">Caulochytrium protostelioides</name>
    <dbReference type="NCBI Taxonomy" id="1555241"/>
    <lineage>
        <taxon>Eukaryota</taxon>
        <taxon>Fungi</taxon>
        <taxon>Fungi incertae sedis</taxon>
        <taxon>Chytridiomycota</taxon>
        <taxon>Chytridiomycota incertae sedis</taxon>
        <taxon>Chytridiomycetes</taxon>
        <taxon>Caulochytriales</taxon>
        <taxon>Caulochytriaceae</taxon>
        <taxon>Caulochytrium</taxon>
    </lineage>
</organism>
<keyword evidence="3 5" id="KW-1133">Transmembrane helix</keyword>
<dbReference type="AlphaFoldDB" id="A0A4P9X3B3"/>
<feature type="transmembrane region" description="Helical" evidence="5">
    <location>
        <begin position="182"/>
        <end position="204"/>
    </location>
</feature>
<dbReference type="Proteomes" id="UP000274922">
    <property type="component" value="Unassembled WGS sequence"/>
</dbReference>
<keyword evidence="6" id="KW-0732">Signal</keyword>
<evidence type="ECO:0000256" key="6">
    <source>
        <dbReference type="SAM" id="SignalP"/>
    </source>
</evidence>
<evidence type="ECO:0000259" key="7">
    <source>
        <dbReference type="Pfam" id="PF13886"/>
    </source>
</evidence>